<reference evidence="2 3" key="1">
    <citation type="submission" date="2024-05" db="EMBL/GenBank/DDBJ databases">
        <authorList>
            <person name="Jiang F."/>
        </authorList>
    </citation>
    <scope>NUCLEOTIDE SEQUENCE [LARGE SCALE GENOMIC DNA]</scope>
    <source>
        <strain evidence="2 3">LZ166</strain>
    </source>
</reference>
<dbReference type="RefSeq" id="WP_367956800.1">
    <property type="nucleotide sequence ID" value="NZ_JBDPGJ010000007.1"/>
</dbReference>
<gene>
    <name evidence="2" type="ORF">ABGN05_25215</name>
</gene>
<feature type="compositionally biased region" description="Basic and acidic residues" evidence="1">
    <location>
        <begin position="64"/>
        <end position="74"/>
    </location>
</feature>
<protein>
    <submittedName>
        <fullName evidence="2">Uncharacterized protein</fullName>
    </submittedName>
</protein>
<organism evidence="2 3">
    <name type="scientific">Aquibium pacificus</name>
    <dbReference type="NCBI Taxonomy" id="3153579"/>
    <lineage>
        <taxon>Bacteria</taxon>
        <taxon>Pseudomonadati</taxon>
        <taxon>Pseudomonadota</taxon>
        <taxon>Alphaproteobacteria</taxon>
        <taxon>Hyphomicrobiales</taxon>
        <taxon>Phyllobacteriaceae</taxon>
        <taxon>Aquibium</taxon>
    </lineage>
</organism>
<name>A0ABV3SQ67_9HYPH</name>
<proteinExistence type="predicted"/>
<accession>A0ABV3SQ67</accession>
<evidence type="ECO:0000313" key="3">
    <source>
        <dbReference type="Proteomes" id="UP001556692"/>
    </source>
</evidence>
<dbReference type="EMBL" id="JBDPGJ010000007">
    <property type="protein sequence ID" value="MEX0408944.1"/>
    <property type="molecule type" value="Genomic_DNA"/>
</dbReference>
<feature type="region of interest" description="Disordered" evidence="1">
    <location>
        <begin position="54"/>
        <end position="83"/>
    </location>
</feature>
<sequence>MTTTPIRTRPLAARPARREVPTHLFAIGQAVRFRGGFGQPAALAEIYHVTRTLPPRGDSPQYRIRNDEERHERVTSQSELEAIRETSTDASLIERTFGHG</sequence>
<comment type="caution">
    <text evidence="2">The sequence shown here is derived from an EMBL/GenBank/DDBJ whole genome shotgun (WGS) entry which is preliminary data.</text>
</comment>
<evidence type="ECO:0000313" key="2">
    <source>
        <dbReference type="EMBL" id="MEX0408944.1"/>
    </source>
</evidence>
<keyword evidence="3" id="KW-1185">Reference proteome</keyword>
<dbReference type="Proteomes" id="UP001556692">
    <property type="component" value="Unassembled WGS sequence"/>
</dbReference>
<evidence type="ECO:0000256" key="1">
    <source>
        <dbReference type="SAM" id="MobiDB-lite"/>
    </source>
</evidence>